<reference evidence="2 3" key="1">
    <citation type="journal article" date="2015" name="Proc. Natl. Acad. Sci. U.S.A.">
        <title>The resurrection genome of Boea hygrometrica: A blueprint for survival of dehydration.</title>
        <authorList>
            <person name="Xiao L."/>
            <person name="Yang G."/>
            <person name="Zhang L."/>
            <person name="Yang X."/>
            <person name="Zhao S."/>
            <person name="Ji Z."/>
            <person name="Zhou Q."/>
            <person name="Hu M."/>
            <person name="Wang Y."/>
            <person name="Chen M."/>
            <person name="Xu Y."/>
            <person name="Jin H."/>
            <person name="Xiao X."/>
            <person name="Hu G."/>
            <person name="Bao F."/>
            <person name="Hu Y."/>
            <person name="Wan P."/>
            <person name="Li L."/>
            <person name="Deng X."/>
            <person name="Kuang T."/>
            <person name="Xiang C."/>
            <person name="Zhu J.K."/>
            <person name="Oliver M.J."/>
            <person name="He Y."/>
        </authorList>
    </citation>
    <scope>NUCLEOTIDE SEQUENCE [LARGE SCALE GENOMIC DNA]</scope>
    <source>
        <strain evidence="3">cv. XS01</strain>
    </source>
</reference>
<keyword evidence="3" id="KW-1185">Reference proteome</keyword>
<feature type="compositionally biased region" description="Basic and acidic residues" evidence="1">
    <location>
        <begin position="1"/>
        <end position="25"/>
    </location>
</feature>
<dbReference type="AlphaFoldDB" id="A0A2Z7A8S4"/>
<accession>A0A2Z7A8S4</accession>
<evidence type="ECO:0000313" key="3">
    <source>
        <dbReference type="Proteomes" id="UP000250235"/>
    </source>
</evidence>
<feature type="region of interest" description="Disordered" evidence="1">
    <location>
        <begin position="1"/>
        <end position="29"/>
    </location>
</feature>
<dbReference type="EMBL" id="KV018105">
    <property type="protein sequence ID" value="KZV17670.1"/>
    <property type="molecule type" value="Genomic_DNA"/>
</dbReference>
<gene>
    <name evidence="2" type="ORF">F511_24606</name>
</gene>
<evidence type="ECO:0000313" key="2">
    <source>
        <dbReference type="EMBL" id="KZV17670.1"/>
    </source>
</evidence>
<evidence type="ECO:0000256" key="1">
    <source>
        <dbReference type="SAM" id="MobiDB-lite"/>
    </source>
</evidence>
<name>A0A2Z7A8S4_9LAMI</name>
<protein>
    <submittedName>
        <fullName evidence="2">Bifunctional riboflavin biosynthesis protein RIBA 1, chloroplastic</fullName>
    </submittedName>
</protein>
<sequence>MASKRRGIEGGLVDKEKAEESRVQNEEDEVDNLAHQVNDMELVFARFQLRNPRTFLGVEGGLVDKGWITLCNPTTMPRNTSLTTWCKLVPLLRMLTVIRVIDIEEGVLNMQSQVQPQVTQGFHPVPTVMYSFYPPQMSQQQPSRQRFKPRGKQFKKKYISSSACSDSSGGSGRGQCFVESVEASTDFTLYLGTRHMSSLWVAETLCEGVSFC</sequence>
<proteinExistence type="predicted"/>
<organism evidence="2 3">
    <name type="scientific">Dorcoceras hygrometricum</name>
    <dbReference type="NCBI Taxonomy" id="472368"/>
    <lineage>
        <taxon>Eukaryota</taxon>
        <taxon>Viridiplantae</taxon>
        <taxon>Streptophyta</taxon>
        <taxon>Embryophyta</taxon>
        <taxon>Tracheophyta</taxon>
        <taxon>Spermatophyta</taxon>
        <taxon>Magnoliopsida</taxon>
        <taxon>eudicotyledons</taxon>
        <taxon>Gunneridae</taxon>
        <taxon>Pentapetalae</taxon>
        <taxon>asterids</taxon>
        <taxon>lamiids</taxon>
        <taxon>Lamiales</taxon>
        <taxon>Gesneriaceae</taxon>
        <taxon>Didymocarpoideae</taxon>
        <taxon>Trichosporeae</taxon>
        <taxon>Loxocarpinae</taxon>
        <taxon>Dorcoceras</taxon>
    </lineage>
</organism>
<dbReference type="Proteomes" id="UP000250235">
    <property type="component" value="Unassembled WGS sequence"/>
</dbReference>